<evidence type="ECO:0000256" key="1">
    <source>
        <dbReference type="SAM" id="Coils"/>
    </source>
</evidence>
<dbReference type="Proteomes" id="UP000199230">
    <property type="component" value="Unassembled WGS sequence"/>
</dbReference>
<dbReference type="EMBL" id="FNPV01000004">
    <property type="protein sequence ID" value="SDY72325.1"/>
    <property type="molecule type" value="Genomic_DNA"/>
</dbReference>
<sequence length="414" mass="48746">MIYLTAGIVCGIVLYVFWGIGRTRAVKSAKKGTDLCDKSFVKIRGGYSTVSVEENLEKYISQTEKKLNQLKTALKDANSEKIFAYQENKLTKKQLQEIEVYLLTLEKEYKLMEKTDLVGKVQSLDDSKNIETQVKIAQLRNLNNEIEMLQDWVDQRSIMLVDATEKIKLLKNTMLKKQKRFEKMKEDIAYANQQIEKLNQSITTYDQEIVDVKKVIDKKRVGDKLSREKKNQLRGKINQLKLEQETIKVVKDKATHTYRESIKLLTVNLKEKNELIEKLKNKITFMKETREFYEIDIQILQERMTKSEKNKEKMTIISKRLNAYQHKLVLVEALKRVLEKWMSSKNSVIQNLYEKSQKEKELINTLIDENTTLKLDNSFMQEQVDELKRSVAQEKEQFEKERDDREKQATEYSA</sequence>
<dbReference type="AlphaFoldDB" id="A0A1H3M8I7"/>
<proteinExistence type="predicted"/>
<dbReference type="OrthoDB" id="9819532at2"/>
<feature type="coiled-coil region" evidence="1">
    <location>
        <begin position="262"/>
        <end position="310"/>
    </location>
</feature>
<protein>
    <submittedName>
        <fullName evidence="3">Uncharacterized protein</fullName>
    </submittedName>
</protein>
<reference evidence="3 4" key="1">
    <citation type="submission" date="2016-10" db="EMBL/GenBank/DDBJ databases">
        <authorList>
            <person name="de Groot N.N."/>
        </authorList>
    </citation>
    <scope>NUCLEOTIDE SEQUENCE [LARGE SCALE GENOMIC DNA]</scope>
    <source>
        <strain evidence="3 4">APO</strain>
    </source>
</reference>
<evidence type="ECO:0000313" key="3">
    <source>
        <dbReference type="EMBL" id="SDY72325.1"/>
    </source>
</evidence>
<keyword evidence="4" id="KW-1185">Reference proteome</keyword>
<evidence type="ECO:0000256" key="2">
    <source>
        <dbReference type="SAM" id="MobiDB-lite"/>
    </source>
</evidence>
<dbReference type="RefSeq" id="WP_093312375.1">
    <property type="nucleotide sequence ID" value="NZ_FNPV01000004.1"/>
</dbReference>
<keyword evidence="1" id="KW-0175">Coiled coil</keyword>
<name>A0A1H3M8I7_9FIRM</name>
<feature type="region of interest" description="Disordered" evidence="2">
    <location>
        <begin position="392"/>
        <end position="414"/>
    </location>
</feature>
<accession>A0A1H3M8I7</accession>
<evidence type="ECO:0000313" key="4">
    <source>
        <dbReference type="Proteomes" id="UP000199230"/>
    </source>
</evidence>
<gene>
    <name evidence="3" type="ORF">SAMN05192546_10416</name>
</gene>
<dbReference type="STRING" id="159292.SAMN05192546_10416"/>
<feature type="coiled-coil region" evidence="1">
    <location>
        <begin position="53"/>
        <end position="87"/>
    </location>
</feature>
<feature type="coiled-coil region" evidence="1">
    <location>
        <begin position="160"/>
        <end position="208"/>
    </location>
</feature>
<organism evidence="3 4">
    <name type="scientific">Tindallia californiensis</name>
    <dbReference type="NCBI Taxonomy" id="159292"/>
    <lineage>
        <taxon>Bacteria</taxon>
        <taxon>Bacillati</taxon>
        <taxon>Bacillota</taxon>
        <taxon>Clostridia</taxon>
        <taxon>Peptostreptococcales</taxon>
        <taxon>Tindalliaceae</taxon>
        <taxon>Tindallia</taxon>
    </lineage>
</organism>